<evidence type="ECO:0000256" key="5">
    <source>
        <dbReference type="ARBA" id="ARBA00022989"/>
    </source>
</evidence>
<feature type="transmembrane region" description="Helical" evidence="7">
    <location>
        <begin position="50"/>
        <end position="73"/>
    </location>
</feature>
<evidence type="ECO:0000256" key="3">
    <source>
        <dbReference type="ARBA" id="ARBA00022475"/>
    </source>
</evidence>
<feature type="transmembrane region" description="Helical" evidence="7">
    <location>
        <begin position="85"/>
        <end position="105"/>
    </location>
</feature>
<evidence type="ECO:0000256" key="4">
    <source>
        <dbReference type="ARBA" id="ARBA00022692"/>
    </source>
</evidence>
<dbReference type="GO" id="GO:0005886">
    <property type="term" value="C:plasma membrane"/>
    <property type="evidence" value="ECO:0007669"/>
    <property type="project" value="UniProtKB-SubCell"/>
</dbReference>
<dbReference type="STRING" id="1090615.SAMN04515671_2828"/>
<feature type="domain" description="EamA" evidence="8">
    <location>
        <begin position="25"/>
        <end position="158"/>
    </location>
</feature>
<feature type="transmembrane region" description="Helical" evidence="7">
    <location>
        <begin position="167"/>
        <end position="187"/>
    </location>
</feature>
<accession>A0A1H0PLF2</accession>
<evidence type="ECO:0000313" key="10">
    <source>
        <dbReference type="Proteomes" id="UP000198741"/>
    </source>
</evidence>
<dbReference type="Proteomes" id="UP000198741">
    <property type="component" value="Chromosome I"/>
</dbReference>
<gene>
    <name evidence="9" type="ORF">SAMN04515671_2828</name>
</gene>
<dbReference type="AlphaFoldDB" id="A0A1H0PLF2"/>
<name>A0A1H0PLF2_9ACTN</name>
<comment type="subcellular location">
    <subcellularLocation>
        <location evidence="1">Cell membrane</location>
        <topology evidence="1">Multi-pass membrane protein</topology>
    </subcellularLocation>
</comment>
<dbReference type="InterPro" id="IPR037185">
    <property type="entry name" value="EmrE-like"/>
</dbReference>
<dbReference type="OrthoDB" id="6119273at2"/>
<proteinExistence type="inferred from homology"/>
<protein>
    <submittedName>
        <fullName evidence="9">Threonine/homoserine efflux transporter RhtA</fullName>
    </submittedName>
</protein>
<evidence type="ECO:0000256" key="2">
    <source>
        <dbReference type="ARBA" id="ARBA00007362"/>
    </source>
</evidence>
<feature type="transmembrane region" description="Helical" evidence="7">
    <location>
        <begin position="25"/>
        <end position="44"/>
    </location>
</feature>
<dbReference type="SUPFAM" id="SSF103481">
    <property type="entry name" value="Multidrug resistance efflux transporter EmrE"/>
    <property type="match status" value="2"/>
</dbReference>
<evidence type="ECO:0000256" key="1">
    <source>
        <dbReference type="ARBA" id="ARBA00004651"/>
    </source>
</evidence>
<feature type="transmembrane region" description="Helical" evidence="7">
    <location>
        <begin position="111"/>
        <end position="132"/>
    </location>
</feature>
<feature type="transmembrane region" description="Helical" evidence="7">
    <location>
        <begin position="261"/>
        <end position="281"/>
    </location>
</feature>
<dbReference type="InterPro" id="IPR051258">
    <property type="entry name" value="Diverse_Substrate_Transporter"/>
</dbReference>
<evidence type="ECO:0000256" key="6">
    <source>
        <dbReference type="ARBA" id="ARBA00023136"/>
    </source>
</evidence>
<keyword evidence="3" id="KW-1003">Cell membrane</keyword>
<keyword evidence="10" id="KW-1185">Reference proteome</keyword>
<dbReference type="InterPro" id="IPR000620">
    <property type="entry name" value="EamA_dom"/>
</dbReference>
<dbReference type="PANTHER" id="PTHR42920">
    <property type="entry name" value="OS03G0707200 PROTEIN-RELATED"/>
    <property type="match status" value="1"/>
</dbReference>
<evidence type="ECO:0000259" key="8">
    <source>
        <dbReference type="Pfam" id="PF00892"/>
    </source>
</evidence>
<organism evidence="9 10">
    <name type="scientific">Nakamurella panacisegetis</name>
    <dbReference type="NCBI Taxonomy" id="1090615"/>
    <lineage>
        <taxon>Bacteria</taxon>
        <taxon>Bacillati</taxon>
        <taxon>Actinomycetota</taxon>
        <taxon>Actinomycetes</taxon>
        <taxon>Nakamurellales</taxon>
        <taxon>Nakamurellaceae</taxon>
        <taxon>Nakamurella</taxon>
    </lineage>
</organism>
<feature type="transmembrane region" description="Helical" evidence="7">
    <location>
        <begin position="199"/>
        <end position="219"/>
    </location>
</feature>
<evidence type="ECO:0000256" key="7">
    <source>
        <dbReference type="SAM" id="Phobius"/>
    </source>
</evidence>
<feature type="domain" description="EamA" evidence="8">
    <location>
        <begin position="170"/>
        <end position="303"/>
    </location>
</feature>
<reference evidence="9 10" key="1">
    <citation type="submission" date="2016-10" db="EMBL/GenBank/DDBJ databases">
        <authorList>
            <person name="de Groot N.N."/>
        </authorList>
    </citation>
    <scope>NUCLEOTIDE SEQUENCE [LARGE SCALE GENOMIC DNA]</scope>
    <source>
        <strain evidence="10">P4-7,KCTC 19426,CECT 7604</strain>
    </source>
</reference>
<keyword evidence="5 7" id="KW-1133">Transmembrane helix</keyword>
<evidence type="ECO:0000313" key="9">
    <source>
        <dbReference type="EMBL" id="SDP05853.1"/>
    </source>
</evidence>
<feature type="transmembrane region" description="Helical" evidence="7">
    <location>
        <begin position="231"/>
        <end position="254"/>
    </location>
</feature>
<dbReference type="RefSeq" id="WP_090476809.1">
    <property type="nucleotide sequence ID" value="NZ_LT629710.1"/>
</dbReference>
<keyword evidence="6 7" id="KW-0472">Membrane</keyword>
<dbReference type="Pfam" id="PF00892">
    <property type="entry name" value="EamA"/>
    <property type="match status" value="2"/>
</dbReference>
<feature type="transmembrane region" description="Helical" evidence="7">
    <location>
        <begin position="144"/>
        <end position="161"/>
    </location>
</feature>
<dbReference type="PANTHER" id="PTHR42920:SF5">
    <property type="entry name" value="EAMA DOMAIN-CONTAINING PROTEIN"/>
    <property type="match status" value="1"/>
</dbReference>
<dbReference type="EMBL" id="LT629710">
    <property type="protein sequence ID" value="SDP05853.1"/>
    <property type="molecule type" value="Genomic_DNA"/>
</dbReference>
<keyword evidence="4 7" id="KW-0812">Transmembrane</keyword>
<dbReference type="Gene3D" id="1.10.3730.20">
    <property type="match status" value="1"/>
</dbReference>
<comment type="similarity">
    <text evidence="2">Belongs to the EamA transporter family.</text>
</comment>
<sequence>MPEKTTLTDVPHVRAAPPRRSAPQLGLILCLVSGISFGFAAVFAKESYAAGWSVPSLLTTRFLLAGLLFWIVVAIRRPPMPSPRTIVICIGLGAIGYALQSGFYFGALTRLGAAVVAQLLYIYPALVFLLALACRRETLAARKLLALAATSLGLVLLLHGGGGAGGWALTGVLMALGSAVTYAIYITVASTLPRDLDPFLSAAVICTSAAVSLGAFATSTGRLQFPTHVAAWFWLLLFALVSTVLAMVTFLAGMRLVGPSAAAILSCVEPVVTAGTSALLYSERLSGWQIAGGVAVLGAVVLLQARRRTS</sequence>
<feature type="transmembrane region" description="Helical" evidence="7">
    <location>
        <begin position="287"/>
        <end position="305"/>
    </location>
</feature>